<dbReference type="SUPFAM" id="SSF49899">
    <property type="entry name" value="Concanavalin A-like lectins/glucanases"/>
    <property type="match status" value="1"/>
</dbReference>
<gene>
    <name evidence="3" type="ORF">NEMVEDRAFT_v1g80003</name>
</gene>
<name>A7RFN9_NEMVE</name>
<reference evidence="3 4" key="1">
    <citation type="journal article" date="2007" name="Science">
        <title>Sea anemone genome reveals ancestral eumetazoan gene repertoire and genomic organization.</title>
        <authorList>
            <person name="Putnam N.H."/>
            <person name="Srivastava M."/>
            <person name="Hellsten U."/>
            <person name="Dirks B."/>
            <person name="Chapman J."/>
            <person name="Salamov A."/>
            <person name="Terry A."/>
            <person name="Shapiro H."/>
            <person name="Lindquist E."/>
            <person name="Kapitonov V.V."/>
            <person name="Jurka J."/>
            <person name="Genikhovich G."/>
            <person name="Grigoriev I.V."/>
            <person name="Lucas S.M."/>
            <person name="Steele R.E."/>
            <person name="Finnerty J.R."/>
            <person name="Technau U."/>
            <person name="Martindale M.Q."/>
            <person name="Rokhsar D.S."/>
        </authorList>
    </citation>
    <scope>NUCLEOTIDE SEQUENCE [LARGE SCALE GENOMIC DNA]</scope>
    <source>
        <strain evidence="4">CH2 X CH6</strain>
    </source>
</reference>
<dbReference type="EMBL" id="DS469508">
    <property type="protein sequence ID" value="EDO49635.1"/>
    <property type="molecule type" value="Genomic_DNA"/>
</dbReference>
<dbReference type="AlphaFoldDB" id="A7RFN9"/>
<dbReference type="Proteomes" id="UP000001593">
    <property type="component" value="Unassembled WGS sequence"/>
</dbReference>
<dbReference type="STRING" id="45351.A7RFN9"/>
<feature type="domain" description="MAM" evidence="2">
    <location>
        <begin position="1"/>
        <end position="142"/>
    </location>
</feature>
<dbReference type="InterPro" id="IPR000998">
    <property type="entry name" value="MAM_dom"/>
</dbReference>
<evidence type="ECO:0000313" key="4">
    <source>
        <dbReference type="Proteomes" id="UP000001593"/>
    </source>
</evidence>
<dbReference type="HOGENOM" id="CLU_098682_0_1_1"/>
<dbReference type="PROSITE" id="PS50060">
    <property type="entry name" value="MAM_2"/>
    <property type="match status" value="1"/>
</dbReference>
<sequence length="142" mass="15904">TWQTQKGSTSSLSTGPSRDHTTGSGRYIYMEASAGSTGSRAIIRSKFYPPSNCRKCINFYWHMYGFTMGTVRLTYRVKGTTAETTVWQRSGNHNNQWHPAAVEIPQLAEEHQISFIGIRGTSFYSDAALDDFQIRDCLCSCG</sequence>
<protein>
    <recommendedName>
        <fullName evidence="2">MAM domain-containing protein</fullName>
    </recommendedName>
</protein>
<dbReference type="GO" id="GO:0016020">
    <property type="term" value="C:membrane"/>
    <property type="evidence" value="ECO:0007669"/>
    <property type="project" value="InterPro"/>
</dbReference>
<feature type="non-terminal residue" evidence="3">
    <location>
        <position position="1"/>
    </location>
</feature>
<evidence type="ECO:0000313" key="3">
    <source>
        <dbReference type="EMBL" id="EDO49635.1"/>
    </source>
</evidence>
<dbReference type="CDD" id="cd06263">
    <property type="entry name" value="MAM"/>
    <property type="match status" value="1"/>
</dbReference>
<evidence type="ECO:0000256" key="1">
    <source>
        <dbReference type="SAM" id="MobiDB-lite"/>
    </source>
</evidence>
<dbReference type="OMA" id="GNFRWIR"/>
<dbReference type="KEGG" id="nve:5522049"/>
<organism evidence="3 4">
    <name type="scientific">Nematostella vectensis</name>
    <name type="common">Starlet sea anemone</name>
    <dbReference type="NCBI Taxonomy" id="45351"/>
    <lineage>
        <taxon>Eukaryota</taxon>
        <taxon>Metazoa</taxon>
        <taxon>Cnidaria</taxon>
        <taxon>Anthozoa</taxon>
        <taxon>Hexacorallia</taxon>
        <taxon>Actiniaria</taxon>
        <taxon>Edwardsiidae</taxon>
        <taxon>Nematostella</taxon>
    </lineage>
</organism>
<dbReference type="Pfam" id="PF00629">
    <property type="entry name" value="MAM"/>
    <property type="match status" value="1"/>
</dbReference>
<dbReference type="InParanoid" id="A7RFN9"/>
<dbReference type="Gene3D" id="2.60.120.200">
    <property type="match status" value="1"/>
</dbReference>
<feature type="region of interest" description="Disordered" evidence="1">
    <location>
        <begin position="1"/>
        <end position="24"/>
    </location>
</feature>
<proteinExistence type="predicted"/>
<evidence type="ECO:0000259" key="2">
    <source>
        <dbReference type="PROSITE" id="PS50060"/>
    </source>
</evidence>
<dbReference type="InterPro" id="IPR013320">
    <property type="entry name" value="ConA-like_dom_sf"/>
</dbReference>
<accession>A7RFN9</accession>
<dbReference type="SMART" id="SM00137">
    <property type="entry name" value="MAM"/>
    <property type="match status" value="1"/>
</dbReference>
<dbReference type="InterPro" id="IPR051560">
    <property type="entry name" value="MAM_domain-containing"/>
</dbReference>
<keyword evidence="4" id="KW-1185">Reference proteome</keyword>
<feature type="compositionally biased region" description="Polar residues" evidence="1">
    <location>
        <begin position="1"/>
        <end position="16"/>
    </location>
</feature>
<dbReference type="PANTHER" id="PTHR23282:SF101">
    <property type="entry name" value="MAM DOMAIN-CONTAINING PROTEIN"/>
    <property type="match status" value="1"/>
</dbReference>
<dbReference type="PANTHER" id="PTHR23282">
    <property type="entry name" value="APICAL ENDOSOMAL GLYCOPROTEIN PRECURSOR"/>
    <property type="match status" value="1"/>
</dbReference>